<comment type="catalytic activity">
    <reaction evidence="9 10">
        <text>tRNA(Leu) + L-leucine + ATP = L-leucyl-tRNA(Leu) + AMP + diphosphate</text>
        <dbReference type="Rhea" id="RHEA:11688"/>
        <dbReference type="Rhea" id="RHEA-COMP:9613"/>
        <dbReference type="Rhea" id="RHEA-COMP:9622"/>
        <dbReference type="ChEBI" id="CHEBI:30616"/>
        <dbReference type="ChEBI" id="CHEBI:33019"/>
        <dbReference type="ChEBI" id="CHEBI:57427"/>
        <dbReference type="ChEBI" id="CHEBI:78442"/>
        <dbReference type="ChEBI" id="CHEBI:78494"/>
        <dbReference type="ChEBI" id="CHEBI:456215"/>
        <dbReference type="EC" id="6.1.1.4"/>
    </reaction>
</comment>
<dbReference type="Pfam" id="PF13603">
    <property type="entry name" value="tRNA-synt_1_2"/>
    <property type="match status" value="1"/>
</dbReference>
<feature type="short sequence motif" description="'KMSKS' region" evidence="10">
    <location>
        <begin position="829"/>
        <end position="833"/>
    </location>
</feature>
<dbReference type="GO" id="GO:0004823">
    <property type="term" value="F:leucine-tRNA ligase activity"/>
    <property type="evidence" value="ECO:0007669"/>
    <property type="project" value="UniProtKB-EC"/>
</dbReference>
<name>A0ABS5QMM3_9BACT</name>
<evidence type="ECO:0000256" key="2">
    <source>
        <dbReference type="ARBA" id="ARBA00022490"/>
    </source>
</evidence>
<evidence type="ECO:0000256" key="4">
    <source>
        <dbReference type="ARBA" id="ARBA00022741"/>
    </source>
</evidence>
<dbReference type="InterPro" id="IPR002300">
    <property type="entry name" value="aa-tRNA-synth_Ia"/>
</dbReference>
<comment type="similarity">
    <text evidence="1 10 11">Belongs to the class-I aminoacyl-tRNA synthetase family.</text>
</comment>
<keyword evidence="7 10" id="KW-0648">Protein biosynthesis</keyword>
<keyword evidence="6 10" id="KW-0067">ATP-binding</keyword>
<dbReference type="HAMAP" id="MF_00049_B">
    <property type="entry name" value="Leu_tRNA_synth_B"/>
    <property type="match status" value="1"/>
</dbReference>
<dbReference type="Proteomes" id="UP000680365">
    <property type="component" value="Unassembled WGS sequence"/>
</dbReference>
<reference evidence="13 14" key="1">
    <citation type="journal article" date="2021" name="Nat. Commun.">
        <title>Reductive evolution and unique predatory mode in the CPR bacterium Vampirococcus lugosii.</title>
        <authorList>
            <person name="Moreira D."/>
            <person name="Zivanovic Y."/>
            <person name="Lopez-Archilla A.I."/>
            <person name="Iniesto M."/>
            <person name="Lopez-Garcia P."/>
        </authorList>
    </citation>
    <scope>NUCLEOTIDE SEQUENCE [LARGE SCALE GENOMIC DNA]</scope>
    <source>
        <strain evidence="13">Chiprana</strain>
    </source>
</reference>
<feature type="binding site" evidence="10">
    <location>
        <position position="832"/>
    </location>
    <ligand>
        <name>ATP</name>
        <dbReference type="ChEBI" id="CHEBI:30616"/>
    </ligand>
</feature>
<evidence type="ECO:0000256" key="6">
    <source>
        <dbReference type="ARBA" id="ARBA00022840"/>
    </source>
</evidence>
<keyword evidence="3 10" id="KW-0436">Ligase</keyword>
<evidence type="ECO:0000259" key="12">
    <source>
        <dbReference type="PROSITE" id="PS51462"/>
    </source>
</evidence>
<dbReference type="Gene3D" id="1.10.730.10">
    <property type="entry name" value="Isoleucyl-tRNA Synthetase, Domain 1"/>
    <property type="match status" value="1"/>
</dbReference>
<dbReference type="InterPro" id="IPR014729">
    <property type="entry name" value="Rossmann-like_a/b/a_fold"/>
</dbReference>
<keyword evidence="2 10" id="KW-0963">Cytoplasm</keyword>
<accession>A0ABS5QMM3</accession>
<dbReference type="PANTHER" id="PTHR43740">
    <property type="entry name" value="LEUCYL-TRNA SYNTHETASE"/>
    <property type="match status" value="1"/>
</dbReference>
<dbReference type="Gene3D" id="3.40.50.620">
    <property type="entry name" value="HUPs"/>
    <property type="match status" value="2"/>
</dbReference>
<dbReference type="InterPro" id="IPR009080">
    <property type="entry name" value="tRNAsynth_Ia_anticodon-bd"/>
</dbReference>
<dbReference type="InterPro" id="IPR015797">
    <property type="entry name" value="NUDIX_hydrolase-like_dom_sf"/>
</dbReference>
<gene>
    <name evidence="10" type="primary">leuS</name>
    <name evidence="13" type="ORF">VAMP_6856n205</name>
</gene>
<dbReference type="Gene3D" id="3.90.79.10">
    <property type="entry name" value="Nucleoside Triphosphate Pyrophosphohydrolase"/>
    <property type="match status" value="1"/>
</dbReference>
<keyword evidence="14" id="KW-1185">Reference proteome</keyword>
<comment type="caution">
    <text evidence="13">The sequence shown here is derived from an EMBL/GenBank/DDBJ whole genome shotgun (WGS) entry which is preliminary data.</text>
</comment>
<dbReference type="InterPro" id="IPR009008">
    <property type="entry name" value="Val/Leu/Ile-tRNA-synth_edit"/>
</dbReference>
<evidence type="ECO:0000313" key="13">
    <source>
        <dbReference type="EMBL" id="MBS8122445.1"/>
    </source>
</evidence>
<protein>
    <recommendedName>
        <fullName evidence="10">Leucine--tRNA ligase</fullName>
        <ecNumber evidence="10">6.1.1.4</ecNumber>
    </recommendedName>
    <alternativeName>
        <fullName evidence="10">Leucyl-tRNA synthetase</fullName>
        <shortName evidence="10">LeuRS</shortName>
    </alternativeName>
</protein>
<dbReference type="InterPro" id="IPR013155">
    <property type="entry name" value="M/V/L/I-tRNA-synth_anticd-bd"/>
</dbReference>
<sequence length="1050" mass="121549">MYNPNEIEKKWQEYWEQNNIYQTENNLNQKKFYSLDMFPYPSGAGIHVGHPKGFIASDIISRYKKLNGFNVLHPMGWDAFGLPAENYAIKTGIHPRITTDENIQKYKKQLKNIGFCYDWNREIDTTDENYYKWTQWIFLKLFENGLAYEQDLPINYCPFCKTGLANEEVLNDGTHERCGNTVQKRKIKQWVLKITDYADRLLNDLEKLDWPESIKQMQKNWIGKSEGCEFKMKLYEKCDGEFNKNSLQNNEGCCSKSCKFISVYTTRIDTVFGMTYAVVAPDHKNINNFIKKDFEKDCFDYIEKSKNKSDLDRTTKEKTGVFTGSYVINPFNDEKIPLWIGDYVLGNYGTGAVMAVPAHDERDFEFAKKYGLEIKKSIAPMFCEKLKEGKKFVNTNGVFVMLENLDGEFLILNRKADGHKTFVCGGIEEGEDPLQTAIREIKEETGYIDLEFIKELKAYSSGHHGGKDFNFGGVVKNLYFRLKSNKQIEIDEKELIKHSFEWVKKEDIKNILTHDINKYTFEQFIEKETAFVEDGILVNSNEFDGLKSEQARQKLIEFAEQKGFGEKQVNYKLRDWLFSRQRYWGEPIPLIHLQKDDLQKLDRINDISQANDENKAYVLLKDLQEGEKICQSGICGNKIRYLVIGKKIYGKIYDGLYSRIVCDYNLPLKLPEVEKYEPAGDGNSPLYGIKDFVDVKLADNLYGKRETNTMPNWAGSSWYYLRYMDHSNQNELVSKENVNYWNQVDSYIGGVEHAVLHLLYSRFWHKFLFDIGVVNFDEPFKKLVNQGLILAFSYKRSNGGLVPNDEVIEKDGEFYEKSSGEKLEKIVAKMSKSLKNVENPDDVIEKYGADTFRLYEMYIGDFTDSAPWDTNGIIGSKRFLDKVWNIFTTGKVAKNDNDAMFELNKTIKKVGQDIENYKFNTAIAQLMICANIGCPKDEKLAIEWKIKFILILSPFAPHIADELWNLIGNIGSIYKSGKWPDYDNSVLEIDVVNLAVQVNGKFRGTIKISKNADQNDLLNLVKENKKINSYIDKGYKKIIYIPGKVANFIV</sequence>
<proteinExistence type="inferred from homology"/>
<dbReference type="PANTHER" id="PTHR43740:SF2">
    <property type="entry name" value="LEUCINE--TRNA LIGASE, MITOCHONDRIAL"/>
    <property type="match status" value="1"/>
</dbReference>
<comment type="caution">
    <text evidence="10">Lacks conserved residue(s) required for the propagation of feature annotation.</text>
</comment>
<dbReference type="InterPro" id="IPR001412">
    <property type="entry name" value="aa-tRNA-synth_I_CS"/>
</dbReference>
<evidence type="ECO:0000256" key="1">
    <source>
        <dbReference type="ARBA" id="ARBA00005594"/>
    </source>
</evidence>
<evidence type="ECO:0000256" key="10">
    <source>
        <dbReference type="HAMAP-Rule" id="MF_00049"/>
    </source>
</evidence>
<dbReference type="EMBL" id="JAEDAM010000097">
    <property type="protein sequence ID" value="MBS8122445.1"/>
    <property type="molecule type" value="Genomic_DNA"/>
</dbReference>
<dbReference type="InterPro" id="IPR015413">
    <property type="entry name" value="Methionyl/Leucyl_tRNA_Synth"/>
</dbReference>
<keyword evidence="5" id="KW-0378">Hydrolase</keyword>
<dbReference type="CDD" id="cd00812">
    <property type="entry name" value="LeuRS_core"/>
    <property type="match status" value="1"/>
</dbReference>
<dbReference type="Pfam" id="PF09334">
    <property type="entry name" value="tRNA-synt_1g"/>
    <property type="match status" value="1"/>
</dbReference>
<evidence type="ECO:0000256" key="8">
    <source>
        <dbReference type="ARBA" id="ARBA00023146"/>
    </source>
</evidence>
<organism evidence="13 14">
    <name type="scientific">Candidatus Vampirococcus lugosii</name>
    <dbReference type="NCBI Taxonomy" id="2789015"/>
    <lineage>
        <taxon>Bacteria</taxon>
        <taxon>Candidatus Absconditibacteriota</taxon>
        <taxon>Vampirococcus</taxon>
    </lineage>
</organism>
<dbReference type="InterPro" id="IPR020084">
    <property type="entry name" value="NUDIX_hydrolase_CS"/>
</dbReference>
<dbReference type="SUPFAM" id="SSF47323">
    <property type="entry name" value="Anticodon-binding domain of a subclass of class I aminoacyl-tRNA synthetases"/>
    <property type="match status" value="1"/>
</dbReference>
<dbReference type="InterPro" id="IPR025709">
    <property type="entry name" value="Leu_tRNA-synth_edit"/>
</dbReference>
<dbReference type="SUPFAM" id="SSF52374">
    <property type="entry name" value="Nucleotidylyl transferase"/>
    <property type="match status" value="1"/>
</dbReference>
<keyword evidence="8 10" id="KW-0030">Aminoacyl-tRNA synthetase</keyword>
<dbReference type="SUPFAM" id="SSF50677">
    <property type="entry name" value="ValRS/IleRS/LeuRS editing domain"/>
    <property type="match status" value="1"/>
</dbReference>
<dbReference type="Pfam" id="PF00133">
    <property type="entry name" value="tRNA-synt_1"/>
    <property type="match status" value="1"/>
</dbReference>
<dbReference type="SUPFAM" id="SSF55811">
    <property type="entry name" value="Nudix"/>
    <property type="match status" value="1"/>
</dbReference>
<dbReference type="EC" id="6.1.1.4" evidence="10"/>
<dbReference type="InterPro" id="IPR002302">
    <property type="entry name" value="Leu-tRNA-ligase"/>
</dbReference>
<evidence type="ECO:0000256" key="11">
    <source>
        <dbReference type="RuleBase" id="RU363035"/>
    </source>
</evidence>
<feature type="domain" description="Nudix hydrolase" evidence="12">
    <location>
        <begin position="393"/>
        <end position="526"/>
    </location>
</feature>
<evidence type="ECO:0000256" key="3">
    <source>
        <dbReference type="ARBA" id="ARBA00022598"/>
    </source>
</evidence>
<dbReference type="PROSITE" id="PS00178">
    <property type="entry name" value="AA_TRNA_LIGASE_I"/>
    <property type="match status" value="1"/>
</dbReference>
<dbReference type="PRINTS" id="PR00985">
    <property type="entry name" value="TRNASYNTHLEU"/>
</dbReference>
<comment type="subcellular location">
    <subcellularLocation>
        <location evidence="10">Cytoplasm</location>
    </subcellularLocation>
</comment>
<evidence type="ECO:0000256" key="7">
    <source>
        <dbReference type="ARBA" id="ARBA00022917"/>
    </source>
</evidence>
<keyword evidence="4 10" id="KW-0547">Nucleotide-binding</keyword>
<dbReference type="Pfam" id="PF08264">
    <property type="entry name" value="Anticodon_1"/>
    <property type="match status" value="1"/>
</dbReference>
<evidence type="ECO:0000313" key="14">
    <source>
        <dbReference type="Proteomes" id="UP000680365"/>
    </source>
</evidence>
<dbReference type="PROSITE" id="PS51462">
    <property type="entry name" value="NUDIX"/>
    <property type="match status" value="1"/>
</dbReference>
<dbReference type="Gene3D" id="3.90.740.10">
    <property type="entry name" value="Valyl/Leucyl/Isoleucyl-tRNA synthetase, editing domain"/>
    <property type="match status" value="1"/>
</dbReference>
<evidence type="ECO:0000256" key="9">
    <source>
        <dbReference type="ARBA" id="ARBA00047469"/>
    </source>
</evidence>
<dbReference type="PROSITE" id="PS00893">
    <property type="entry name" value="NUDIX_BOX"/>
    <property type="match status" value="1"/>
</dbReference>
<dbReference type="InterPro" id="IPR000086">
    <property type="entry name" value="NUDIX_hydrolase_dom"/>
</dbReference>
<evidence type="ECO:0000256" key="5">
    <source>
        <dbReference type="ARBA" id="ARBA00022801"/>
    </source>
</evidence>
<dbReference type="CDD" id="cd07958">
    <property type="entry name" value="Anticodon_Ia_Leu_BEm"/>
    <property type="match status" value="1"/>
</dbReference>